<feature type="compositionally biased region" description="Low complexity" evidence="2">
    <location>
        <begin position="178"/>
        <end position="203"/>
    </location>
</feature>
<evidence type="ECO:0000256" key="3">
    <source>
        <dbReference type="SAM" id="Phobius"/>
    </source>
</evidence>
<keyword evidence="3" id="KW-0812">Transmembrane</keyword>
<accession>A0A1Y1WNI7</accession>
<feature type="signal peptide" evidence="4">
    <location>
        <begin position="1"/>
        <end position="19"/>
    </location>
</feature>
<dbReference type="Gene3D" id="2.40.40.10">
    <property type="entry name" value="RlpA-like domain"/>
    <property type="match status" value="1"/>
</dbReference>
<dbReference type="SUPFAM" id="SSF50685">
    <property type="entry name" value="Barwin-like endoglucanases"/>
    <property type="match status" value="1"/>
</dbReference>
<keyword evidence="3" id="KW-0472">Membrane</keyword>
<feature type="compositionally biased region" description="Polar residues" evidence="2">
    <location>
        <begin position="226"/>
        <end position="240"/>
    </location>
</feature>
<dbReference type="InterPro" id="IPR036908">
    <property type="entry name" value="RlpA-like_sf"/>
</dbReference>
<feature type="chain" id="PRO_5012485863" description="RlpA-like protein double-psi beta-barrel domain-containing protein" evidence="4">
    <location>
        <begin position="20"/>
        <end position="365"/>
    </location>
</feature>
<sequence>MKLLNVLFLFGGFISYVLAGASSYQITYYGCPNECSSQEHPSCGIKIYPDSDNKYFCALSKKLSGYEKYCGQRVIVMLTDGSKTMINVQVVDSCSSCEQYHVDLSSYSFSALLDQRHGVANVIWGIYNSSGNKLLGPIYNSLGSAPSKFGLSSGDFLSAFDANASKMAKNGQKKGEFSSSASGSSPKPTTTQKTTTQKTTTSTAVIQNPTNNPSQQVPTTLPPKQPTSQTSLPSKSTISSLPPKVTEGPITTNAKTVPTKTLEGTGSVKTVNPSDPIVKEIAKEKENKDNGSSAVGIVACIGGGVLGAAGVSLLLMKKKSPGTYEDMKQKFPEAFSQVKRGISRRATSIKRKVTKREPNTNATIV</sequence>
<keyword evidence="1 4" id="KW-0732">Signal</keyword>
<evidence type="ECO:0000313" key="6">
    <source>
        <dbReference type="Proteomes" id="UP000193944"/>
    </source>
</evidence>
<dbReference type="Proteomes" id="UP000193944">
    <property type="component" value="Unassembled WGS sequence"/>
</dbReference>
<dbReference type="CDD" id="cd22191">
    <property type="entry name" value="DPBB_RlpA_EXP_N-like"/>
    <property type="match status" value="1"/>
</dbReference>
<comment type="caution">
    <text evidence="5">The sequence shown here is derived from an EMBL/GenBank/DDBJ whole genome shotgun (WGS) entry which is preliminary data.</text>
</comment>
<dbReference type="EMBL" id="MCFG01000377">
    <property type="protein sequence ID" value="ORX75117.1"/>
    <property type="molecule type" value="Genomic_DNA"/>
</dbReference>
<feature type="transmembrane region" description="Helical" evidence="3">
    <location>
        <begin position="294"/>
        <end position="315"/>
    </location>
</feature>
<keyword evidence="6" id="KW-1185">Reference proteome</keyword>
<evidence type="ECO:0008006" key="7">
    <source>
        <dbReference type="Google" id="ProtNLM"/>
    </source>
</evidence>
<reference evidence="5 6" key="2">
    <citation type="submission" date="2016-08" db="EMBL/GenBank/DDBJ databases">
        <title>Pervasive Adenine N6-methylation of Active Genes in Fungi.</title>
        <authorList>
            <consortium name="DOE Joint Genome Institute"/>
            <person name="Mondo S.J."/>
            <person name="Dannebaum R.O."/>
            <person name="Kuo R.C."/>
            <person name="Labutti K."/>
            <person name="Haridas S."/>
            <person name="Kuo A."/>
            <person name="Salamov A."/>
            <person name="Ahrendt S.R."/>
            <person name="Lipzen A."/>
            <person name="Sullivan W."/>
            <person name="Andreopoulos W.B."/>
            <person name="Clum A."/>
            <person name="Lindquist E."/>
            <person name="Daum C."/>
            <person name="Ramamoorthy G.K."/>
            <person name="Gryganskyi A."/>
            <person name="Culley D."/>
            <person name="Magnuson J.K."/>
            <person name="James T.Y."/>
            <person name="O'Malley M.A."/>
            <person name="Stajich J.E."/>
            <person name="Spatafora J.W."/>
            <person name="Visel A."/>
            <person name="Grigoriev I.V."/>
        </authorList>
    </citation>
    <scope>NUCLEOTIDE SEQUENCE [LARGE SCALE GENOMIC DNA]</scope>
    <source>
        <strain evidence="5 6">S4</strain>
    </source>
</reference>
<dbReference type="PANTHER" id="PTHR31836:SF28">
    <property type="entry name" value="SRCR DOMAIN-CONTAINING PROTEIN-RELATED"/>
    <property type="match status" value="1"/>
</dbReference>
<keyword evidence="3" id="KW-1133">Transmembrane helix</keyword>
<dbReference type="PANTHER" id="PTHR31836">
    <property type="match status" value="1"/>
</dbReference>
<dbReference type="InterPro" id="IPR051477">
    <property type="entry name" value="Expansin_CellWall"/>
</dbReference>
<evidence type="ECO:0000313" key="5">
    <source>
        <dbReference type="EMBL" id="ORX75117.1"/>
    </source>
</evidence>
<feature type="compositionally biased region" description="Polar residues" evidence="2">
    <location>
        <begin position="249"/>
        <end position="271"/>
    </location>
</feature>
<reference evidence="5 6" key="1">
    <citation type="submission" date="2016-08" db="EMBL/GenBank/DDBJ databases">
        <title>A Parts List for Fungal Cellulosomes Revealed by Comparative Genomics.</title>
        <authorList>
            <consortium name="DOE Joint Genome Institute"/>
            <person name="Haitjema C.H."/>
            <person name="Gilmore S.P."/>
            <person name="Henske J.K."/>
            <person name="Solomon K.V."/>
            <person name="De Groot R."/>
            <person name="Kuo A."/>
            <person name="Mondo S.J."/>
            <person name="Salamov A.A."/>
            <person name="Labutti K."/>
            <person name="Zhao Z."/>
            <person name="Chiniquy J."/>
            <person name="Barry K."/>
            <person name="Brewer H.M."/>
            <person name="Purvine S.O."/>
            <person name="Wright A.T."/>
            <person name="Boxma B."/>
            <person name="Van Alen T."/>
            <person name="Hackstein J.H."/>
            <person name="Baker S.E."/>
            <person name="Grigoriev I.V."/>
            <person name="O'Malley M.A."/>
        </authorList>
    </citation>
    <scope>NUCLEOTIDE SEQUENCE [LARGE SCALE GENOMIC DNA]</scope>
    <source>
        <strain evidence="5 6">S4</strain>
    </source>
</reference>
<name>A0A1Y1WNI7_9FUNG</name>
<evidence type="ECO:0000256" key="1">
    <source>
        <dbReference type="ARBA" id="ARBA00022729"/>
    </source>
</evidence>
<gene>
    <name evidence="5" type="ORF">BCR32DRAFT_272108</name>
</gene>
<protein>
    <recommendedName>
        <fullName evidence="7">RlpA-like protein double-psi beta-barrel domain-containing protein</fullName>
    </recommendedName>
</protein>
<feature type="compositionally biased region" description="Polar residues" evidence="2">
    <location>
        <begin position="204"/>
        <end position="219"/>
    </location>
</feature>
<evidence type="ECO:0000256" key="4">
    <source>
        <dbReference type="SAM" id="SignalP"/>
    </source>
</evidence>
<dbReference type="AlphaFoldDB" id="A0A1Y1WNI7"/>
<proteinExistence type="predicted"/>
<evidence type="ECO:0000256" key="2">
    <source>
        <dbReference type="SAM" id="MobiDB-lite"/>
    </source>
</evidence>
<feature type="region of interest" description="Disordered" evidence="2">
    <location>
        <begin position="170"/>
        <end position="271"/>
    </location>
</feature>
<dbReference type="OrthoDB" id="623670at2759"/>
<organism evidence="5 6">
    <name type="scientific">Anaeromyces robustus</name>
    <dbReference type="NCBI Taxonomy" id="1754192"/>
    <lineage>
        <taxon>Eukaryota</taxon>
        <taxon>Fungi</taxon>
        <taxon>Fungi incertae sedis</taxon>
        <taxon>Chytridiomycota</taxon>
        <taxon>Chytridiomycota incertae sedis</taxon>
        <taxon>Neocallimastigomycetes</taxon>
        <taxon>Neocallimastigales</taxon>
        <taxon>Neocallimastigaceae</taxon>
        <taxon>Anaeromyces</taxon>
    </lineage>
</organism>